<gene>
    <name evidence="3" type="ORF">FOZ76_20900</name>
</gene>
<dbReference type="PANTHER" id="PTHR46623">
    <property type="entry name" value="CARBOXYMETHYLENEBUTENOLIDASE-RELATED"/>
    <property type="match status" value="1"/>
</dbReference>
<dbReference type="Gene3D" id="3.40.50.1820">
    <property type="entry name" value="alpha/beta hydrolase"/>
    <property type="match status" value="1"/>
</dbReference>
<dbReference type="Proteomes" id="UP000318405">
    <property type="component" value="Unassembled WGS sequence"/>
</dbReference>
<dbReference type="EMBL" id="VLTJ01000039">
    <property type="protein sequence ID" value="TSH90290.1"/>
    <property type="molecule type" value="Genomic_DNA"/>
</dbReference>
<evidence type="ECO:0000313" key="4">
    <source>
        <dbReference type="Proteomes" id="UP000318405"/>
    </source>
</evidence>
<comment type="caution">
    <text evidence="3">The sequence shown here is derived from an EMBL/GenBank/DDBJ whole genome shotgun (WGS) entry which is preliminary data.</text>
</comment>
<dbReference type="InterPro" id="IPR002925">
    <property type="entry name" value="Dienelactn_hydro"/>
</dbReference>
<dbReference type="OrthoDB" id="9787933at2"/>
<proteinExistence type="predicted"/>
<evidence type="ECO:0000256" key="1">
    <source>
        <dbReference type="SAM" id="MobiDB-lite"/>
    </source>
</evidence>
<feature type="domain" description="Dienelactone hydrolase" evidence="2">
    <location>
        <begin position="37"/>
        <end position="260"/>
    </location>
</feature>
<reference evidence="3 4" key="1">
    <citation type="submission" date="2019-07" db="EMBL/GenBank/DDBJ databases">
        <title>Qingshengfaniella alkalisoli gen. nov., sp. nov., isolated from saline soil.</title>
        <authorList>
            <person name="Xu L."/>
            <person name="Huang X.-X."/>
            <person name="Sun J.-Q."/>
        </authorList>
    </citation>
    <scope>NUCLEOTIDE SEQUENCE [LARGE SCALE GENOMIC DNA]</scope>
    <source>
        <strain evidence="3 4">DSM 27279</strain>
    </source>
</reference>
<evidence type="ECO:0000259" key="2">
    <source>
        <dbReference type="Pfam" id="PF01738"/>
    </source>
</evidence>
<dbReference type="PANTHER" id="PTHR46623:SF6">
    <property type="entry name" value="ALPHA_BETA-HYDROLASES SUPERFAMILY PROTEIN"/>
    <property type="match status" value="1"/>
</dbReference>
<accession>A0A556ABP0</accession>
<keyword evidence="3" id="KW-0378">Hydrolase</keyword>
<evidence type="ECO:0000313" key="3">
    <source>
        <dbReference type="EMBL" id="TSH90290.1"/>
    </source>
</evidence>
<sequence length="264" mass="28505">MAFSKAAGSPADTTVHTSEQGLQGGDIGIPVGDAVLPAYYALPEGRRGLPVVLVVQEIFGVHEHIKDVCRRLAHAGYFAIAPELYFRQGDASTYDDIPTLFGEIVNKVPDAQVMGDLDAALAWAGTLGADTSRAALTGFCWGGRVTWLYCAHSEQVRCGVAWYGRLEGDRNELRPRQPLDLAGALKAPVLALYGGRDDGIPLDQVERMKRALAQGSAAARASSFVVYPDAPHAFYADYRPSYRADAAADGWQRMLAYFQEKLGA</sequence>
<feature type="region of interest" description="Disordered" evidence="1">
    <location>
        <begin position="1"/>
        <end position="22"/>
    </location>
</feature>
<protein>
    <submittedName>
        <fullName evidence="3">Dienelactone hydrolase family protein</fullName>
    </submittedName>
</protein>
<feature type="compositionally biased region" description="Polar residues" evidence="1">
    <location>
        <begin position="11"/>
        <end position="21"/>
    </location>
</feature>
<dbReference type="InterPro" id="IPR029058">
    <property type="entry name" value="AB_hydrolase_fold"/>
</dbReference>
<dbReference type="Pfam" id="PF01738">
    <property type="entry name" value="DLH"/>
    <property type="match status" value="1"/>
</dbReference>
<dbReference type="AlphaFoldDB" id="A0A556ABP0"/>
<dbReference type="SUPFAM" id="SSF53474">
    <property type="entry name" value="alpha/beta-Hydrolases"/>
    <property type="match status" value="1"/>
</dbReference>
<name>A0A556ABP0_9BURK</name>
<organism evidence="3 4">
    <name type="scientific">Verticiella sediminum</name>
    <dbReference type="NCBI Taxonomy" id="1247510"/>
    <lineage>
        <taxon>Bacteria</taxon>
        <taxon>Pseudomonadati</taxon>
        <taxon>Pseudomonadota</taxon>
        <taxon>Betaproteobacteria</taxon>
        <taxon>Burkholderiales</taxon>
        <taxon>Alcaligenaceae</taxon>
        <taxon>Verticiella</taxon>
    </lineage>
</organism>
<dbReference type="InterPro" id="IPR051049">
    <property type="entry name" value="Dienelactone_hydrolase-like"/>
</dbReference>
<keyword evidence="4" id="KW-1185">Reference proteome</keyword>
<dbReference type="GO" id="GO:0016787">
    <property type="term" value="F:hydrolase activity"/>
    <property type="evidence" value="ECO:0007669"/>
    <property type="project" value="UniProtKB-KW"/>
</dbReference>
<dbReference type="RefSeq" id="WP_143950206.1">
    <property type="nucleotide sequence ID" value="NZ_BAABMB010000003.1"/>
</dbReference>